<feature type="region of interest" description="Disordered" evidence="1">
    <location>
        <begin position="262"/>
        <end position="299"/>
    </location>
</feature>
<evidence type="ECO:0000313" key="2">
    <source>
        <dbReference type="EMBL" id="CAI9154944.1"/>
    </source>
</evidence>
<proteinExistence type="predicted"/>
<name>A0ABN8Y0Z0_RANTA</name>
<feature type="compositionally biased region" description="Low complexity" evidence="1">
    <location>
        <begin position="1"/>
        <end position="18"/>
    </location>
</feature>
<accession>A0ABN8Y0Z0</accession>
<feature type="compositionally biased region" description="Acidic residues" evidence="1">
    <location>
        <begin position="116"/>
        <end position="128"/>
    </location>
</feature>
<sequence length="299" mass="30624">MAGARGAGRAVAAATVTRSGKRPPEPEPELELEEPSLLSAPAPTRMLGSDPGLTDSDSEESVFSGLEESGSDSTEDDAALEEEGAGTSKQRGRMDRSPGQQARTPCLRTEVASVPGEDEYAEDSSDEELGLDGAILPVLTLGSAWLNRQPGGGPCGREWESPAPTRPRPSPTDVISSCRPGPVRRPSQAVPAPAWEKLRPGGGGLRSLAAGGPLRSPAGAADGFPLPSGSSLAGPAPARCSVHSLLAARRRLGFRAVVQSVPLGSAGPRGLPASLATPTPATGLRLPLRSPPRSPRLLA</sequence>
<keyword evidence="3" id="KW-1185">Reference proteome</keyword>
<feature type="compositionally biased region" description="Acidic residues" evidence="1">
    <location>
        <begin position="69"/>
        <end position="84"/>
    </location>
</feature>
<gene>
    <name evidence="2" type="ORF">MRATA1EN1_LOCUS3906</name>
</gene>
<evidence type="ECO:0000313" key="3">
    <source>
        <dbReference type="Proteomes" id="UP001176941"/>
    </source>
</evidence>
<protein>
    <submittedName>
        <fullName evidence="2">Uncharacterized protein</fullName>
    </submittedName>
</protein>
<feature type="compositionally biased region" description="Pro residues" evidence="1">
    <location>
        <begin position="289"/>
        <end position="299"/>
    </location>
</feature>
<feature type="region of interest" description="Disordered" evidence="1">
    <location>
        <begin position="146"/>
        <end position="237"/>
    </location>
</feature>
<dbReference type="EMBL" id="OX459948">
    <property type="protein sequence ID" value="CAI9154944.1"/>
    <property type="molecule type" value="Genomic_DNA"/>
</dbReference>
<dbReference type="Proteomes" id="UP001176941">
    <property type="component" value="Chromosome 12"/>
</dbReference>
<reference evidence="2" key="1">
    <citation type="submission" date="2023-04" db="EMBL/GenBank/DDBJ databases">
        <authorList>
            <consortium name="ELIXIR-Norway"/>
        </authorList>
    </citation>
    <scope>NUCLEOTIDE SEQUENCE [LARGE SCALE GENOMIC DNA]</scope>
</reference>
<organism evidence="2 3">
    <name type="scientific">Rangifer tarandus platyrhynchus</name>
    <name type="common">Svalbard reindeer</name>
    <dbReference type="NCBI Taxonomy" id="3082113"/>
    <lineage>
        <taxon>Eukaryota</taxon>
        <taxon>Metazoa</taxon>
        <taxon>Chordata</taxon>
        <taxon>Craniata</taxon>
        <taxon>Vertebrata</taxon>
        <taxon>Euteleostomi</taxon>
        <taxon>Mammalia</taxon>
        <taxon>Eutheria</taxon>
        <taxon>Laurasiatheria</taxon>
        <taxon>Artiodactyla</taxon>
        <taxon>Ruminantia</taxon>
        <taxon>Pecora</taxon>
        <taxon>Cervidae</taxon>
        <taxon>Odocoileinae</taxon>
        <taxon>Rangifer</taxon>
    </lineage>
</organism>
<feature type="region of interest" description="Disordered" evidence="1">
    <location>
        <begin position="1"/>
        <end position="128"/>
    </location>
</feature>
<evidence type="ECO:0000256" key="1">
    <source>
        <dbReference type="SAM" id="MobiDB-lite"/>
    </source>
</evidence>
<feature type="compositionally biased region" description="Low complexity" evidence="1">
    <location>
        <begin position="206"/>
        <end position="215"/>
    </location>
</feature>